<accession>B6YS94</accession>
<sequence length="185" mass="21479">MPAIKQVILRKAYKTFREEGVLFSKIKDFPKVFHRIGSKEKQYALLQSVLLGHNSCLKIEYLKVTKTPIPPDLKHDAWFPISPLAEEVYIYGKRHIIDDDYILDVTKSKNEAERLGKINQIYVMWDLKLIRYDTRRGQILNGIAEDRKKYIELAIEKGAVSRQELTEAQITENHTIRLLGGETPL</sequence>
<organism evidence="1 2">
    <name type="scientific">Azobacteroides pseudotrichonymphae genomovar. CFP2</name>
    <dbReference type="NCBI Taxonomy" id="511995"/>
    <lineage>
        <taxon>Bacteria</taxon>
        <taxon>Pseudomonadati</taxon>
        <taxon>Bacteroidota</taxon>
        <taxon>Bacteroidia</taxon>
        <taxon>Bacteroidales</taxon>
        <taxon>Candidatus Azobacteroides</taxon>
    </lineage>
</organism>
<dbReference type="RefSeq" id="WP_012572938.1">
    <property type="nucleotide sequence ID" value="NC_011561.1"/>
</dbReference>
<protein>
    <submittedName>
        <fullName evidence="1">Uncharacterized protein</fullName>
    </submittedName>
</protein>
<proteinExistence type="predicted"/>
<keyword evidence="1" id="KW-0614">Plasmid</keyword>
<dbReference type="HOGENOM" id="CLU_1458477_0_0_10"/>
<geneLocation type="plasmid" evidence="1 2">
    <name>pCFPG2</name>
</geneLocation>
<reference evidence="2" key="1">
    <citation type="journal article" date="2008" name="Science">
        <title>Genome of an endosymbiont coupling N2 fixation to cellulolysis within RT protist cells in termite gut.</title>
        <authorList>
            <person name="Hongoh Y."/>
            <person name="Sharma V.K."/>
            <person name="Prakash T."/>
            <person name="Noda S."/>
            <person name="Toh H."/>
            <person name="Taylor T.D."/>
            <person name="Kudo T."/>
            <person name="Sakaki Y."/>
            <person name="Toyoda A."/>
            <person name="Hattori M."/>
            <person name="Ohkuma M."/>
        </authorList>
    </citation>
    <scope>NUCLEOTIDE SEQUENCE [LARGE SCALE GENOMIC DNA]</scope>
    <source>
        <plasmid evidence="2">pCFPG2</plasmid>
    </source>
</reference>
<evidence type="ECO:0000313" key="1">
    <source>
        <dbReference type="EMBL" id="BAG84066.1"/>
    </source>
</evidence>
<name>B6YS94_AZOPC</name>
<dbReference type="KEGG" id="aps:CFPG_P2-8"/>
<keyword evidence="2" id="KW-1185">Reference proteome</keyword>
<dbReference type="AlphaFoldDB" id="B6YS94"/>
<evidence type="ECO:0000313" key="2">
    <source>
        <dbReference type="Proteomes" id="UP000000723"/>
    </source>
</evidence>
<gene>
    <name evidence="1" type="ordered locus">CFPG_P2-8</name>
</gene>
<dbReference type="EMBL" id="AP010658">
    <property type="protein sequence ID" value="BAG84066.1"/>
    <property type="molecule type" value="Genomic_DNA"/>
</dbReference>
<dbReference type="Proteomes" id="UP000000723">
    <property type="component" value="Plasmid pCFPG2"/>
</dbReference>